<evidence type="ECO:0000256" key="1">
    <source>
        <dbReference type="SAM" id="MobiDB-lite"/>
    </source>
</evidence>
<dbReference type="PROSITE" id="PS01287">
    <property type="entry name" value="RTC"/>
    <property type="match status" value="1"/>
</dbReference>
<protein>
    <submittedName>
        <fullName evidence="2">Class I SAM-dependent methyltransferase</fullName>
    </submittedName>
</protein>
<proteinExistence type="predicted"/>
<dbReference type="Proteomes" id="UP001165423">
    <property type="component" value="Unassembled WGS sequence"/>
</dbReference>
<evidence type="ECO:0000313" key="3">
    <source>
        <dbReference type="Proteomes" id="UP001165423"/>
    </source>
</evidence>
<sequence length="341" mass="38007">MSDAPRPGNNATESSVAPAPVPALGKPLTTRELRQLVMLAKRALWGGKLVHQQLQAAGIYVSPANFYASIPSIRDVEHSFEYRREQLEAGGPYAAGGLFDHDRMAGFLERIQVHAEEFDPPLGGDPENPAGYFWKNPAFSYADAMAYYCVLRTIQPERVLEIGSGFSTLVADQALRRNGKGELIIVEPYPKGFLRRLPTVTKLIETPVQEIAEAELVRLVNSCQVWFIDSTHTVKSGSDCLYIYLKVMPQVTSQVMCHSHDIYLPYALPPKLALERNIFWTEQYLLQAYLLRNPDAQVMFGSAYTNAQMRAQGERLMRGRYPQGGGSLWYLLNGSGAQAHA</sequence>
<dbReference type="SUPFAM" id="SSF53335">
    <property type="entry name" value="S-adenosyl-L-methionine-dependent methyltransferases"/>
    <property type="match status" value="1"/>
</dbReference>
<dbReference type="Gene3D" id="3.40.50.150">
    <property type="entry name" value="Vaccinia Virus protein VP39"/>
    <property type="match status" value="1"/>
</dbReference>
<dbReference type="InterPro" id="IPR020719">
    <property type="entry name" value="RNA3'_term_phos_cycl-like_CS"/>
</dbReference>
<dbReference type="Pfam" id="PF13578">
    <property type="entry name" value="Methyltransf_24"/>
    <property type="match status" value="1"/>
</dbReference>
<feature type="region of interest" description="Disordered" evidence="1">
    <location>
        <begin position="1"/>
        <end position="24"/>
    </location>
</feature>
<keyword evidence="2" id="KW-0808">Transferase</keyword>
<dbReference type="GO" id="GO:0032259">
    <property type="term" value="P:methylation"/>
    <property type="evidence" value="ECO:0007669"/>
    <property type="project" value="UniProtKB-KW"/>
</dbReference>
<comment type="caution">
    <text evidence="2">The sequence shown here is derived from an EMBL/GenBank/DDBJ whole genome shotgun (WGS) entry which is preliminary data.</text>
</comment>
<reference evidence="2 3" key="1">
    <citation type="submission" date="2022-03" db="EMBL/GenBank/DDBJ databases">
        <title>Luteimonas soily sp. nov., a novel bacterium isolated from the soil.</title>
        <authorList>
            <person name="Zhang X."/>
        </authorList>
    </citation>
    <scope>NUCLEOTIDE SEQUENCE [LARGE SCALE GENOMIC DNA]</scope>
    <source>
        <strain evidence="2 3">50</strain>
    </source>
</reference>
<keyword evidence="3" id="KW-1185">Reference proteome</keyword>
<keyword evidence="2" id="KW-0489">Methyltransferase</keyword>
<evidence type="ECO:0000313" key="2">
    <source>
        <dbReference type="EMBL" id="MCJ0826681.1"/>
    </source>
</evidence>
<dbReference type="GO" id="GO:0008168">
    <property type="term" value="F:methyltransferase activity"/>
    <property type="evidence" value="ECO:0007669"/>
    <property type="project" value="UniProtKB-KW"/>
</dbReference>
<name>A0ABT0A6T1_9GAMM</name>
<dbReference type="RefSeq" id="WP_243322422.1">
    <property type="nucleotide sequence ID" value="NZ_JALGCL010000005.1"/>
</dbReference>
<accession>A0ABT0A6T1</accession>
<gene>
    <name evidence="2" type="ORF">MQC88_12080</name>
</gene>
<dbReference type="EMBL" id="JALGCL010000005">
    <property type="protein sequence ID" value="MCJ0826681.1"/>
    <property type="molecule type" value="Genomic_DNA"/>
</dbReference>
<dbReference type="InterPro" id="IPR029063">
    <property type="entry name" value="SAM-dependent_MTases_sf"/>
</dbReference>
<organism evidence="2 3">
    <name type="scientific">Cognatiluteimonas sedimenti</name>
    <dbReference type="NCBI Taxonomy" id="2927791"/>
    <lineage>
        <taxon>Bacteria</taxon>
        <taxon>Pseudomonadati</taxon>
        <taxon>Pseudomonadota</taxon>
        <taxon>Gammaproteobacteria</taxon>
        <taxon>Lysobacterales</taxon>
        <taxon>Lysobacteraceae</taxon>
        <taxon>Cognatiluteimonas</taxon>
    </lineage>
</organism>